<dbReference type="NCBIfam" id="TIGR01383">
    <property type="entry name" value="not_thiJ"/>
    <property type="match status" value="1"/>
</dbReference>
<dbReference type="Gene3D" id="3.40.50.880">
    <property type="match status" value="1"/>
</dbReference>
<evidence type="ECO:0000313" key="2">
    <source>
        <dbReference type="EMBL" id="QHQ59898.1"/>
    </source>
</evidence>
<dbReference type="PANTHER" id="PTHR48094">
    <property type="entry name" value="PROTEIN/NUCLEIC ACID DEGLYCASE DJ-1-RELATED"/>
    <property type="match status" value="1"/>
</dbReference>
<name>A0A6P1TKS6_9FIRM</name>
<dbReference type="Proteomes" id="UP000464314">
    <property type="component" value="Chromosome"/>
</dbReference>
<dbReference type="SUPFAM" id="SSF52317">
    <property type="entry name" value="Class I glutamine amidotransferase-like"/>
    <property type="match status" value="1"/>
</dbReference>
<keyword evidence="3" id="KW-1185">Reference proteome</keyword>
<gene>
    <name evidence="2" type="ORF">Ana3638_03045</name>
</gene>
<dbReference type="Pfam" id="PF01965">
    <property type="entry name" value="DJ-1_PfpI"/>
    <property type="match status" value="1"/>
</dbReference>
<evidence type="ECO:0000259" key="1">
    <source>
        <dbReference type="Pfam" id="PF01965"/>
    </source>
</evidence>
<proteinExistence type="predicted"/>
<evidence type="ECO:0000313" key="3">
    <source>
        <dbReference type="Proteomes" id="UP000464314"/>
    </source>
</evidence>
<dbReference type="InterPro" id="IPR002818">
    <property type="entry name" value="DJ-1/PfpI"/>
</dbReference>
<sequence>MVYIFLADGFEEIEGLTVVDLLRRAEIQICMVSITGSKQVLGSHNIKIEADELYGESDYSNADMLILPGGMPGTKHLAEHQELVTLLKLFNKEGRRIAAICAAPSVLGMNGILQGKRVTCYPGYEDKLQGGVVTGNKSEADLNIITGKGMGVSIDFSLRIIETLKDKKTAEKIAAAIQYI</sequence>
<dbReference type="InterPro" id="IPR050325">
    <property type="entry name" value="Prot/Nucl_acid_deglycase"/>
</dbReference>
<protein>
    <submittedName>
        <fullName evidence="2">DJ-1 family protein</fullName>
    </submittedName>
</protein>
<dbReference type="PANTHER" id="PTHR48094:SF12">
    <property type="entry name" value="PARKINSON DISEASE PROTEIN 7 HOMOLOG"/>
    <property type="match status" value="1"/>
</dbReference>
<reference evidence="2 3" key="1">
    <citation type="submission" date="2020-01" db="EMBL/GenBank/DDBJ databases">
        <title>Genome analysis of Anaerocolumna sp. CBA3638.</title>
        <authorList>
            <person name="Kim J."/>
            <person name="Roh S.W."/>
        </authorList>
    </citation>
    <scope>NUCLEOTIDE SEQUENCE [LARGE SCALE GENOMIC DNA]</scope>
    <source>
        <strain evidence="2 3">CBA3638</strain>
    </source>
</reference>
<dbReference type="CDD" id="cd03135">
    <property type="entry name" value="GATase1_DJ-1"/>
    <property type="match status" value="1"/>
</dbReference>
<dbReference type="AlphaFoldDB" id="A0A6P1TKS6"/>
<dbReference type="InterPro" id="IPR006287">
    <property type="entry name" value="DJ-1"/>
</dbReference>
<dbReference type="InterPro" id="IPR029062">
    <property type="entry name" value="Class_I_gatase-like"/>
</dbReference>
<organism evidence="2 3">
    <name type="scientific">Anaerocolumna sedimenticola</name>
    <dbReference type="NCBI Taxonomy" id="2696063"/>
    <lineage>
        <taxon>Bacteria</taxon>
        <taxon>Bacillati</taxon>
        <taxon>Bacillota</taxon>
        <taxon>Clostridia</taxon>
        <taxon>Lachnospirales</taxon>
        <taxon>Lachnospiraceae</taxon>
        <taxon>Anaerocolumna</taxon>
    </lineage>
</organism>
<dbReference type="RefSeq" id="WP_161836734.1">
    <property type="nucleotide sequence ID" value="NZ_CP048000.1"/>
</dbReference>
<dbReference type="EMBL" id="CP048000">
    <property type="protein sequence ID" value="QHQ59898.1"/>
    <property type="molecule type" value="Genomic_DNA"/>
</dbReference>
<feature type="domain" description="DJ-1/PfpI" evidence="1">
    <location>
        <begin position="2"/>
        <end position="162"/>
    </location>
</feature>
<dbReference type="GO" id="GO:0005737">
    <property type="term" value="C:cytoplasm"/>
    <property type="evidence" value="ECO:0007669"/>
    <property type="project" value="TreeGrafter"/>
</dbReference>
<accession>A0A6P1TKS6</accession>
<dbReference type="KEGG" id="anr:Ana3638_03045"/>